<dbReference type="Proteomes" id="UP000286931">
    <property type="component" value="Unassembled WGS sequence"/>
</dbReference>
<evidence type="ECO:0000313" key="3">
    <source>
        <dbReference type="Proteomes" id="UP000286931"/>
    </source>
</evidence>
<dbReference type="SUPFAM" id="SSF89796">
    <property type="entry name" value="CoA-transferase family III (CaiB/BaiF)"/>
    <property type="match status" value="1"/>
</dbReference>
<dbReference type="EMBL" id="BIFH01000032">
    <property type="protein sequence ID" value="GCD99401.1"/>
    <property type="molecule type" value="Genomic_DNA"/>
</dbReference>
<dbReference type="Pfam" id="PF02515">
    <property type="entry name" value="CoA_transf_3"/>
    <property type="match status" value="1"/>
</dbReference>
<organism evidence="2 3">
    <name type="scientific">Embleya hyalina</name>
    <dbReference type="NCBI Taxonomy" id="516124"/>
    <lineage>
        <taxon>Bacteria</taxon>
        <taxon>Bacillati</taxon>
        <taxon>Actinomycetota</taxon>
        <taxon>Actinomycetes</taxon>
        <taxon>Kitasatosporales</taxon>
        <taxon>Streptomycetaceae</taxon>
        <taxon>Embleya</taxon>
    </lineage>
</organism>
<name>A0A401YXS8_9ACTN</name>
<dbReference type="PANTHER" id="PTHR48207:SF3">
    <property type="entry name" value="SUCCINATE--HYDROXYMETHYLGLUTARATE COA-TRANSFERASE"/>
    <property type="match status" value="1"/>
</dbReference>
<dbReference type="Gene3D" id="3.30.1540.10">
    <property type="entry name" value="formyl-coa transferase, domain 3"/>
    <property type="match status" value="1"/>
</dbReference>
<protein>
    <submittedName>
        <fullName evidence="2">Dehydratase</fullName>
    </submittedName>
</protein>
<comment type="caution">
    <text evidence="2">The sequence shown here is derived from an EMBL/GenBank/DDBJ whole genome shotgun (WGS) entry which is preliminary data.</text>
</comment>
<dbReference type="InterPro" id="IPR023606">
    <property type="entry name" value="CoA-Trfase_III_dom_1_sf"/>
</dbReference>
<evidence type="ECO:0000313" key="2">
    <source>
        <dbReference type="EMBL" id="GCD99401.1"/>
    </source>
</evidence>
<keyword evidence="1" id="KW-0808">Transferase</keyword>
<dbReference type="Gene3D" id="3.40.50.10540">
    <property type="entry name" value="Crotonobetainyl-coa:carnitine coa-transferase, domain 1"/>
    <property type="match status" value="1"/>
</dbReference>
<accession>A0A401YXS8</accession>
<dbReference type="InterPro" id="IPR044855">
    <property type="entry name" value="CoA-Trfase_III_dom3_sf"/>
</dbReference>
<dbReference type="GO" id="GO:0008410">
    <property type="term" value="F:CoA-transferase activity"/>
    <property type="evidence" value="ECO:0007669"/>
    <property type="project" value="TreeGrafter"/>
</dbReference>
<dbReference type="InterPro" id="IPR050483">
    <property type="entry name" value="CoA-transferase_III_domain"/>
</dbReference>
<dbReference type="PANTHER" id="PTHR48207">
    <property type="entry name" value="SUCCINATE--HYDROXYMETHYLGLUTARATE COA-TRANSFERASE"/>
    <property type="match status" value="1"/>
</dbReference>
<proteinExistence type="predicted"/>
<gene>
    <name evidence="2" type="ORF">EHYA_07121</name>
</gene>
<sequence length="391" mass="41613">MFLPLTGVTVVSLEQAIAAPYATRQLADLGARVIKIERPGAGDFARAYDETVEGLSSHFVWANRGKESLTLDVKDERAPEILDRLLARADVFVQNLAPGAADRLGLGAAELRARFPRLIVCGISGYGTAGPYRDKKAYDLLVQCEAGLLSVTGTAEEPAKAGIPIADIAAAMYAFTGLLTALYERQLTGEGSSFEVSMLDALGEWMGFPYYFATYGGTPPPRTGARHAAIAPYGPYRVAGGGQVFVGVQNDREWAALCERVLGRPELVEDPDFLTNSLRVAANERLTGLIEAAFADRTADEIVASLDAVGIANARMRTVAEFADHPQLAARDRLRTVDSPAGPLRALLPPVTVAGREPAMGPIPAAGEHTAAILAELGFTEPGPEPKTIRE</sequence>
<dbReference type="AlphaFoldDB" id="A0A401YXS8"/>
<dbReference type="InterPro" id="IPR003673">
    <property type="entry name" value="CoA-Trfase_fam_III"/>
</dbReference>
<evidence type="ECO:0000256" key="1">
    <source>
        <dbReference type="ARBA" id="ARBA00022679"/>
    </source>
</evidence>
<keyword evidence="3" id="KW-1185">Reference proteome</keyword>
<dbReference type="RefSeq" id="WP_126641198.1">
    <property type="nucleotide sequence ID" value="NZ_BIFH01000032.1"/>
</dbReference>
<reference evidence="2 3" key="1">
    <citation type="submission" date="2018-12" db="EMBL/GenBank/DDBJ databases">
        <title>Draft genome sequence of Embleya hyalina NBRC 13850T.</title>
        <authorList>
            <person name="Komaki H."/>
            <person name="Hosoyama A."/>
            <person name="Kimura A."/>
            <person name="Ichikawa N."/>
            <person name="Tamura T."/>
        </authorList>
    </citation>
    <scope>NUCLEOTIDE SEQUENCE [LARGE SCALE GENOMIC DNA]</scope>
    <source>
        <strain evidence="2 3">NBRC 13850</strain>
    </source>
</reference>
<dbReference type="OrthoDB" id="9797653at2"/>